<reference evidence="13 15" key="1">
    <citation type="submission" date="2016-08" db="EMBL/GenBank/DDBJ databases">
        <title>Moorella thermoacetica DSM 103132.</title>
        <authorList>
            <person name="Jendresen C.B."/>
            <person name="Redl S.M."/>
            <person name="Jensen T.O."/>
            <person name="Nielsen A.T."/>
        </authorList>
    </citation>
    <scope>NUCLEOTIDE SEQUENCE [LARGE SCALE GENOMIC DNA]</scope>
    <source>
        <strain evidence="13 15">DSM 103132</strain>
    </source>
</reference>
<dbReference type="InterPro" id="IPR001509">
    <property type="entry name" value="Epimerase_deHydtase"/>
</dbReference>
<comment type="similarity">
    <text evidence="4 11">Belongs to the NAD(P)-dependent epimerase/dehydratase family.</text>
</comment>
<dbReference type="GO" id="GO:0033499">
    <property type="term" value="P:galactose catabolic process via UDP-galactose, Leloir pathway"/>
    <property type="evidence" value="ECO:0007669"/>
    <property type="project" value="TreeGrafter"/>
</dbReference>
<reference evidence="14 16" key="2">
    <citation type="submission" date="2019-05" db="EMBL/GenBank/DDBJ databases">
        <title>Genome sequence of Moorella thermoacetica ATCC 33924.</title>
        <authorList>
            <person name="Poehlein A."/>
            <person name="Bengelsdorf F.R."/>
            <person name="Duerre P."/>
            <person name="Daniel R."/>
        </authorList>
    </citation>
    <scope>NUCLEOTIDE SEQUENCE [LARGE SCALE GENOMIC DNA]</scope>
    <source>
        <strain evidence="14 16">ATCC 33924</strain>
    </source>
</reference>
<sequence length="327" mass="35631">MRVLVTGGAGYIGSHTVRRLLEAGHEVIVYDNLSRGHREAVAGVPLVEGDIRDGELLRSTLARYGCRGILHFAALSLVGESVRDPQAYYLNNVGGGLTLLQAALHCGVPYFVFSSSAAVYGEPHEMPIREDFSLEPANPYGETKMVLEKALASYSRAYNFRAISLRYFNAAGASSAGDIGEDHDPETHLIPLVLRAIMTGEELTVFGDDYPTPDGTAVRDYIHVEDLAAAHVLALEALERGSPTAAYNLGTGRGYSVLEVIRAAEKVTGKKVPYRIGPRRPGDPAVLVASAEKAMAELGWQPRYTELEDIIATAWQWHRRRPRGFKG</sequence>
<evidence type="ECO:0000256" key="2">
    <source>
        <dbReference type="ARBA" id="ARBA00001911"/>
    </source>
</evidence>
<evidence type="ECO:0000256" key="8">
    <source>
        <dbReference type="ARBA" id="ARBA00023144"/>
    </source>
</evidence>
<keyword evidence="7 11" id="KW-0520">NAD</keyword>
<keyword evidence="9 11" id="KW-0413">Isomerase</keyword>
<accession>A0AAC9HGL6</accession>
<gene>
    <name evidence="13" type="primary">galE_3</name>
    <name evidence="14" type="synonym">galE_2</name>
    <name evidence="13" type="ORF">Maut_00872</name>
    <name evidence="14" type="ORF">MTAT_18640</name>
</gene>
<evidence type="ECO:0000256" key="10">
    <source>
        <dbReference type="ARBA" id="ARBA00023277"/>
    </source>
</evidence>
<dbReference type="InterPro" id="IPR036291">
    <property type="entry name" value="NAD(P)-bd_dom_sf"/>
</dbReference>
<dbReference type="Proteomes" id="UP000094598">
    <property type="component" value="Chromosome"/>
</dbReference>
<evidence type="ECO:0000313" key="13">
    <source>
        <dbReference type="EMBL" id="AOQ23330.1"/>
    </source>
</evidence>
<evidence type="ECO:0000256" key="9">
    <source>
        <dbReference type="ARBA" id="ARBA00023235"/>
    </source>
</evidence>
<keyword evidence="10 11" id="KW-0119">Carbohydrate metabolism</keyword>
<evidence type="ECO:0000256" key="1">
    <source>
        <dbReference type="ARBA" id="ARBA00000083"/>
    </source>
</evidence>
<protein>
    <recommendedName>
        <fullName evidence="6 11">UDP-glucose 4-epimerase</fullName>
        <ecNumber evidence="5 11">5.1.3.2</ecNumber>
    </recommendedName>
</protein>
<evidence type="ECO:0000256" key="5">
    <source>
        <dbReference type="ARBA" id="ARBA00013189"/>
    </source>
</evidence>
<evidence type="ECO:0000256" key="7">
    <source>
        <dbReference type="ARBA" id="ARBA00023027"/>
    </source>
</evidence>
<comment type="catalytic activity">
    <reaction evidence="1 11">
        <text>UDP-alpha-D-glucose = UDP-alpha-D-galactose</text>
        <dbReference type="Rhea" id="RHEA:22168"/>
        <dbReference type="ChEBI" id="CHEBI:58885"/>
        <dbReference type="ChEBI" id="CHEBI:66914"/>
        <dbReference type="EC" id="5.1.3.2"/>
    </reaction>
</comment>
<feature type="domain" description="NAD-dependent epimerase/dehydratase" evidence="12">
    <location>
        <begin position="3"/>
        <end position="250"/>
    </location>
</feature>
<dbReference type="CDD" id="cd05247">
    <property type="entry name" value="UDP_G4E_1_SDR_e"/>
    <property type="match status" value="1"/>
</dbReference>
<evidence type="ECO:0000256" key="3">
    <source>
        <dbReference type="ARBA" id="ARBA00004947"/>
    </source>
</evidence>
<proteinExistence type="inferred from homology"/>
<dbReference type="Pfam" id="PF01370">
    <property type="entry name" value="Epimerase"/>
    <property type="match status" value="1"/>
</dbReference>
<dbReference type="NCBIfam" id="TIGR01179">
    <property type="entry name" value="galE"/>
    <property type="match status" value="1"/>
</dbReference>
<name>A0AAC9HGL6_NEOTH</name>
<evidence type="ECO:0000256" key="4">
    <source>
        <dbReference type="ARBA" id="ARBA00007637"/>
    </source>
</evidence>
<comment type="subunit">
    <text evidence="11">Homodimer.</text>
</comment>
<dbReference type="SUPFAM" id="SSF51735">
    <property type="entry name" value="NAD(P)-binding Rossmann-fold domains"/>
    <property type="match status" value="1"/>
</dbReference>
<dbReference type="PANTHER" id="PTHR43725">
    <property type="entry name" value="UDP-GLUCOSE 4-EPIMERASE"/>
    <property type="match status" value="1"/>
</dbReference>
<dbReference type="PANTHER" id="PTHR43725:SF53">
    <property type="entry name" value="UDP-ARABINOSE 4-EPIMERASE 1"/>
    <property type="match status" value="1"/>
</dbReference>
<dbReference type="EMBL" id="CP017019">
    <property type="protein sequence ID" value="AOQ23330.1"/>
    <property type="molecule type" value="Genomic_DNA"/>
</dbReference>
<evidence type="ECO:0000259" key="12">
    <source>
        <dbReference type="Pfam" id="PF01370"/>
    </source>
</evidence>
<comment type="cofactor">
    <cofactor evidence="2 11">
        <name>NAD(+)</name>
        <dbReference type="ChEBI" id="CHEBI:57540"/>
    </cofactor>
</comment>
<dbReference type="InterPro" id="IPR005886">
    <property type="entry name" value="UDP_G4E"/>
</dbReference>
<dbReference type="GO" id="GO:0003978">
    <property type="term" value="F:UDP-glucose 4-epimerase activity"/>
    <property type="evidence" value="ECO:0007669"/>
    <property type="project" value="UniProtKB-UniRule"/>
</dbReference>
<dbReference type="Gene3D" id="3.90.25.10">
    <property type="entry name" value="UDP-galactose 4-epimerase, domain 1"/>
    <property type="match status" value="1"/>
</dbReference>
<evidence type="ECO:0000256" key="6">
    <source>
        <dbReference type="ARBA" id="ARBA00018569"/>
    </source>
</evidence>
<keyword evidence="16" id="KW-1185">Reference proteome</keyword>
<dbReference type="EMBL" id="VCDX01000005">
    <property type="protein sequence ID" value="TYL13038.1"/>
    <property type="molecule type" value="Genomic_DNA"/>
</dbReference>
<comment type="pathway">
    <text evidence="3 11">Carbohydrate metabolism; galactose metabolism.</text>
</comment>
<dbReference type="EC" id="5.1.3.2" evidence="5 11"/>
<organism evidence="13 15">
    <name type="scientific">Neomoorella thermoacetica</name>
    <name type="common">Clostridium thermoaceticum</name>
    <dbReference type="NCBI Taxonomy" id="1525"/>
    <lineage>
        <taxon>Bacteria</taxon>
        <taxon>Bacillati</taxon>
        <taxon>Bacillota</taxon>
        <taxon>Clostridia</taxon>
        <taxon>Neomoorellales</taxon>
        <taxon>Neomoorellaceae</taxon>
        <taxon>Neomoorella</taxon>
    </lineage>
</organism>
<evidence type="ECO:0000313" key="15">
    <source>
        <dbReference type="Proteomes" id="UP000094598"/>
    </source>
</evidence>
<dbReference type="AlphaFoldDB" id="A0AAC9HGL6"/>
<evidence type="ECO:0000313" key="14">
    <source>
        <dbReference type="EMBL" id="TYL13038.1"/>
    </source>
</evidence>
<keyword evidence="8" id="KW-0299">Galactose metabolism</keyword>
<evidence type="ECO:0000313" key="16">
    <source>
        <dbReference type="Proteomes" id="UP000322283"/>
    </source>
</evidence>
<dbReference type="Proteomes" id="UP000322283">
    <property type="component" value="Unassembled WGS sequence"/>
</dbReference>
<dbReference type="Gene3D" id="3.40.50.720">
    <property type="entry name" value="NAD(P)-binding Rossmann-like Domain"/>
    <property type="match status" value="1"/>
</dbReference>
<dbReference type="RefSeq" id="WP_069588653.1">
    <property type="nucleotide sequence ID" value="NZ_CP017019.1"/>
</dbReference>
<evidence type="ECO:0000256" key="11">
    <source>
        <dbReference type="RuleBase" id="RU366046"/>
    </source>
</evidence>